<dbReference type="Pfam" id="PF00106">
    <property type="entry name" value="adh_short"/>
    <property type="match status" value="1"/>
</dbReference>
<comment type="caution">
    <text evidence="1">The sequence shown here is derived from an EMBL/GenBank/DDBJ whole genome shotgun (WGS) entry which is preliminary data.</text>
</comment>
<dbReference type="SUPFAM" id="SSF51735">
    <property type="entry name" value="NAD(P)-binding Rossmann-fold domains"/>
    <property type="match status" value="1"/>
</dbReference>
<sequence length="221" mass="22890">MSKALVIGHSGGIGSALAAELDARGYEVTGLSRSTEGLDVTDEASVASAIGALTGPFDVILCATGALEIDGAVPEKTIRALTPKAMLDQFALNAVGPAMVMKHAGPLLPRDRRAVMAVLSARVGSIGDNRIGGWYAYRTAKAAVNQVVHTAAIELARTHKQAICVALHPGTVATKFTEKYAGRHKTVPPQEAAANLLDVLAGLTADQSGGFFDYSGAEVPW</sequence>
<keyword evidence="2" id="KW-1185">Reference proteome</keyword>
<dbReference type="InterPro" id="IPR002347">
    <property type="entry name" value="SDR_fam"/>
</dbReference>
<dbReference type="STRING" id="1317121.ATO11_08970"/>
<dbReference type="Proteomes" id="UP000036938">
    <property type="component" value="Unassembled WGS sequence"/>
</dbReference>
<protein>
    <submittedName>
        <fullName evidence="1">C factor, cell signaling protein</fullName>
    </submittedName>
</protein>
<dbReference type="EMBL" id="AQQZ01000003">
    <property type="protein sequence ID" value="KNG94322.1"/>
    <property type="molecule type" value="Genomic_DNA"/>
</dbReference>
<dbReference type="OrthoDB" id="9785826at2"/>
<dbReference type="InterPro" id="IPR036291">
    <property type="entry name" value="NAD(P)-bd_dom_sf"/>
</dbReference>
<dbReference type="RefSeq" id="WP_050530477.1">
    <property type="nucleotide sequence ID" value="NZ_AQQZ01000003.1"/>
</dbReference>
<dbReference type="InterPro" id="IPR051468">
    <property type="entry name" value="Fungal_SecMetab_SDRs"/>
</dbReference>
<dbReference type="Gene3D" id="3.40.50.720">
    <property type="entry name" value="NAD(P)-binding Rossmann-like Domain"/>
    <property type="match status" value="1"/>
</dbReference>
<dbReference type="GO" id="GO:0005737">
    <property type="term" value="C:cytoplasm"/>
    <property type="evidence" value="ECO:0007669"/>
    <property type="project" value="TreeGrafter"/>
</dbReference>
<dbReference type="GO" id="GO:0016491">
    <property type="term" value="F:oxidoreductase activity"/>
    <property type="evidence" value="ECO:0007669"/>
    <property type="project" value="TreeGrafter"/>
</dbReference>
<dbReference type="PANTHER" id="PTHR43544:SF12">
    <property type="entry name" value="NAD(P)-BINDING ROSSMANN-FOLD SUPERFAMILY PROTEIN"/>
    <property type="match status" value="1"/>
</dbReference>
<dbReference type="PANTHER" id="PTHR43544">
    <property type="entry name" value="SHORT-CHAIN DEHYDROGENASE/REDUCTASE"/>
    <property type="match status" value="1"/>
</dbReference>
<accession>A0A0L1JRH7</accession>
<evidence type="ECO:0000313" key="2">
    <source>
        <dbReference type="Proteomes" id="UP000036938"/>
    </source>
</evidence>
<organism evidence="1 2">
    <name type="scientific">Pseudaestuariivita atlantica</name>
    <dbReference type="NCBI Taxonomy" id="1317121"/>
    <lineage>
        <taxon>Bacteria</taxon>
        <taxon>Pseudomonadati</taxon>
        <taxon>Pseudomonadota</taxon>
        <taxon>Alphaproteobacteria</taxon>
        <taxon>Rhodobacterales</taxon>
        <taxon>Paracoccaceae</taxon>
        <taxon>Pseudaestuariivita</taxon>
    </lineage>
</organism>
<name>A0A0L1JRH7_9RHOB</name>
<evidence type="ECO:0000313" key="1">
    <source>
        <dbReference type="EMBL" id="KNG94322.1"/>
    </source>
</evidence>
<gene>
    <name evidence="1" type="ORF">ATO11_08970</name>
</gene>
<dbReference type="PRINTS" id="PR00081">
    <property type="entry name" value="GDHRDH"/>
</dbReference>
<dbReference type="AlphaFoldDB" id="A0A0L1JRH7"/>
<proteinExistence type="predicted"/>
<reference evidence="1 2" key="1">
    <citation type="journal article" date="2015" name="Int. J. Syst. Evol. Microbiol.">
        <title>Aestuariivita atlantica sp. nov., isolated from deep sea sediment of the Atlantic Ocean.</title>
        <authorList>
            <person name="Li G."/>
            <person name="Lai Q."/>
            <person name="Du Y."/>
            <person name="Liu X."/>
            <person name="Sun F."/>
            <person name="Shao Z."/>
        </authorList>
    </citation>
    <scope>NUCLEOTIDE SEQUENCE [LARGE SCALE GENOMIC DNA]</scope>
    <source>
        <strain evidence="1 2">22II-S11-z3</strain>
    </source>
</reference>